<dbReference type="Pfam" id="PF00007">
    <property type="entry name" value="Cys_knot"/>
    <property type="match status" value="1"/>
</dbReference>
<dbReference type="Pfam" id="PF25962">
    <property type="entry name" value="TIL_OTOGL_Mucin"/>
    <property type="match status" value="1"/>
</dbReference>
<dbReference type="InterPro" id="IPR050780">
    <property type="entry name" value="Mucin_vWF_Thrombospondin_sf"/>
</dbReference>
<dbReference type="InterPro" id="IPR006207">
    <property type="entry name" value="Cys_knot_C"/>
</dbReference>
<feature type="disulfide bond" evidence="5">
    <location>
        <begin position="440"/>
        <end position="494"/>
    </location>
</feature>
<evidence type="ECO:0000256" key="2">
    <source>
        <dbReference type="ARBA" id="ARBA00022525"/>
    </source>
</evidence>
<dbReference type="PANTHER" id="PTHR11339">
    <property type="entry name" value="EXTRACELLULAR MATRIX GLYCOPROTEIN RELATED"/>
    <property type="match status" value="1"/>
</dbReference>
<evidence type="ECO:0000256" key="4">
    <source>
        <dbReference type="ARBA" id="ARBA00023180"/>
    </source>
</evidence>
<reference evidence="8" key="1">
    <citation type="journal article" date="2022" name="bioRxiv">
        <title>Sequencing and chromosome-scale assembly of the giantPleurodeles waltlgenome.</title>
        <authorList>
            <person name="Brown T."/>
            <person name="Elewa A."/>
            <person name="Iarovenko S."/>
            <person name="Subramanian E."/>
            <person name="Araus A.J."/>
            <person name="Petzold A."/>
            <person name="Susuki M."/>
            <person name="Suzuki K.-i.T."/>
            <person name="Hayashi T."/>
            <person name="Toyoda A."/>
            <person name="Oliveira C."/>
            <person name="Osipova E."/>
            <person name="Leigh N.D."/>
            <person name="Simon A."/>
            <person name="Yun M.H."/>
        </authorList>
    </citation>
    <scope>NUCLEOTIDE SEQUENCE</scope>
    <source>
        <strain evidence="8">20211129_DDA</strain>
        <tissue evidence="8">Liver</tissue>
    </source>
</reference>
<keyword evidence="2" id="KW-0964">Secreted</keyword>
<feature type="disulfide bond" evidence="5">
    <location>
        <begin position="444"/>
        <end position="496"/>
    </location>
</feature>
<dbReference type="AlphaFoldDB" id="A0AAV7TSF7"/>
<comment type="subcellular location">
    <subcellularLocation>
        <location evidence="1">Secreted</location>
    </subcellularLocation>
</comment>
<dbReference type="PROSITE" id="PS01185">
    <property type="entry name" value="CTCK_1"/>
    <property type="match status" value="1"/>
</dbReference>
<keyword evidence="9" id="KW-1185">Reference proteome</keyword>
<feature type="disulfide bond" evidence="5">
    <location>
        <begin position="429"/>
        <end position="478"/>
    </location>
</feature>
<dbReference type="Proteomes" id="UP001066276">
    <property type="component" value="Chromosome 3_2"/>
</dbReference>
<dbReference type="SMART" id="SM00832">
    <property type="entry name" value="C8"/>
    <property type="match status" value="1"/>
</dbReference>
<dbReference type="Pfam" id="PF08742">
    <property type="entry name" value="C8"/>
    <property type="match status" value="1"/>
</dbReference>
<keyword evidence="3 5" id="KW-1015">Disulfide bond</keyword>
<evidence type="ECO:0000256" key="1">
    <source>
        <dbReference type="ARBA" id="ARBA00004613"/>
    </source>
</evidence>
<dbReference type="PANTHER" id="PTHR11339:SF403">
    <property type="entry name" value="MUCIN-5B-RELATED"/>
    <property type="match status" value="1"/>
</dbReference>
<evidence type="ECO:0000259" key="7">
    <source>
        <dbReference type="PROSITE" id="PS51233"/>
    </source>
</evidence>
<dbReference type="InterPro" id="IPR001846">
    <property type="entry name" value="VWF_type-D"/>
</dbReference>
<keyword evidence="4" id="KW-0325">Glycoprotein</keyword>
<evidence type="ECO:0000259" key="6">
    <source>
        <dbReference type="PROSITE" id="PS01225"/>
    </source>
</evidence>
<dbReference type="InterPro" id="IPR006208">
    <property type="entry name" value="Glyco_hormone_CN"/>
</dbReference>
<dbReference type="Gene3D" id="2.10.90.10">
    <property type="entry name" value="Cystine-knot cytokines"/>
    <property type="match status" value="1"/>
</dbReference>
<comment type="caution">
    <text evidence="5">Lacks conserved residue(s) required for the propagation of feature annotation.</text>
</comment>
<dbReference type="SMART" id="SM00041">
    <property type="entry name" value="CT"/>
    <property type="match status" value="1"/>
</dbReference>
<name>A0AAV7TSF7_PLEWA</name>
<evidence type="ECO:0000256" key="5">
    <source>
        <dbReference type="PROSITE-ProRule" id="PRU00039"/>
    </source>
</evidence>
<dbReference type="GO" id="GO:0031012">
    <property type="term" value="C:extracellular matrix"/>
    <property type="evidence" value="ECO:0007669"/>
    <property type="project" value="TreeGrafter"/>
</dbReference>
<dbReference type="InterPro" id="IPR058753">
    <property type="entry name" value="TIL_OTOGL_Mucin"/>
</dbReference>
<dbReference type="PROSITE" id="PS01225">
    <property type="entry name" value="CTCK_2"/>
    <property type="match status" value="1"/>
</dbReference>
<gene>
    <name evidence="8" type="ORF">NDU88_003852</name>
</gene>
<dbReference type="InterPro" id="IPR029034">
    <property type="entry name" value="Cystine-knot_cytokine"/>
</dbReference>
<sequence length="509" mass="55305">MQSASTFSNTVIVLTEGAVKERIKDTQMKDYYEVNLIGMYIIVKTLQGLTLMWDQKTSVTVQLEAQFQGKVCGMCGNFDGMVSNDFTSRYQSLETSEVAFGNSWQVDSSCPGSTIMNPCSSNPFRQAWAQKHCSIIKSPTFASCHSKVNPVQFFEACVSDTCSCDTGGDCQCLCTAIAAYSSTCREAGICINWRSPEVCPVFCDFYNYDGHCTWHYKPCGDPCLRTCKNPQGNCDNHTNHLEGCYPRCSTVNPYYDEDQLKCVSALNCTSCQLGEKLCTEDLKDCLCCYNGKTFKLHEEVYNITDGLSCTAGICGLHGNIIHASVPCGTVPTALPYGTQNAAFSSSTKTTTTSSAPMNTTHVENSTSSATVNITMFVKPASPIATTTVTSAATPTHADTSGSSTTVLSTQPAINCYIVNHQEIIKHNNCTSTYLISIPSCEGHCGTSSIYSHETGTMTHKCSCCHETKTRSAEVDLLCVGGSSITYRYVYVEECSCTETECQANQSTIP</sequence>
<evidence type="ECO:0000313" key="9">
    <source>
        <dbReference type="Proteomes" id="UP001066276"/>
    </source>
</evidence>
<feature type="domain" description="CTCK" evidence="6">
    <location>
        <begin position="415"/>
        <end position="502"/>
    </location>
</feature>
<dbReference type="GO" id="GO:0005615">
    <property type="term" value="C:extracellular space"/>
    <property type="evidence" value="ECO:0007669"/>
    <property type="project" value="TreeGrafter"/>
</dbReference>
<protein>
    <submittedName>
        <fullName evidence="8">Uncharacterized protein</fullName>
    </submittedName>
</protein>
<dbReference type="EMBL" id="JANPWB010000006">
    <property type="protein sequence ID" value="KAJ1178607.1"/>
    <property type="molecule type" value="Genomic_DNA"/>
</dbReference>
<dbReference type="InterPro" id="IPR014853">
    <property type="entry name" value="VWF/SSPO/ZAN-like_Cys-rich_dom"/>
</dbReference>
<comment type="caution">
    <text evidence="8">The sequence shown here is derived from an EMBL/GenBank/DDBJ whole genome shotgun (WGS) entry which is preliminary data.</text>
</comment>
<feature type="domain" description="VWFD" evidence="7">
    <location>
        <begin position="1"/>
        <end position="111"/>
    </location>
</feature>
<evidence type="ECO:0000256" key="3">
    <source>
        <dbReference type="ARBA" id="ARBA00023157"/>
    </source>
</evidence>
<dbReference type="Pfam" id="PF00094">
    <property type="entry name" value="VWD"/>
    <property type="match status" value="1"/>
</dbReference>
<evidence type="ECO:0000313" key="8">
    <source>
        <dbReference type="EMBL" id="KAJ1178607.1"/>
    </source>
</evidence>
<dbReference type="PROSITE" id="PS51233">
    <property type="entry name" value="VWFD"/>
    <property type="match status" value="1"/>
</dbReference>
<accession>A0AAV7TSF7</accession>
<proteinExistence type="predicted"/>
<organism evidence="8 9">
    <name type="scientific">Pleurodeles waltl</name>
    <name type="common">Iberian ribbed newt</name>
    <dbReference type="NCBI Taxonomy" id="8319"/>
    <lineage>
        <taxon>Eukaryota</taxon>
        <taxon>Metazoa</taxon>
        <taxon>Chordata</taxon>
        <taxon>Craniata</taxon>
        <taxon>Vertebrata</taxon>
        <taxon>Euteleostomi</taxon>
        <taxon>Amphibia</taxon>
        <taxon>Batrachia</taxon>
        <taxon>Caudata</taxon>
        <taxon>Salamandroidea</taxon>
        <taxon>Salamandridae</taxon>
        <taxon>Pleurodelinae</taxon>
        <taxon>Pleurodeles</taxon>
    </lineage>
</organism>